<feature type="domain" description="DUF8212" evidence="1">
    <location>
        <begin position="129"/>
        <end position="185"/>
    </location>
</feature>
<dbReference type="Pfam" id="PF26640">
    <property type="entry name" value="DUF8212"/>
    <property type="match status" value="1"/>
</dbReference>
<comment type="caution">
    <text evidence="2">The sequence shown here is derived from an EMBL/GenBank/DDBJ whole genome shotgun (WGS) entry which is preliminary data.</text>
</comment>
<dbReference type="GeneID" id="87830995"/>
<dbReference type="PANTHER" id="PTHR10622:SF12">
    <property type="entry name" value="HET DOMAIN-CONTAINING PROTEIN"/>
    <property type="match status" value="1"/>
</dbReference>
<dbReference type="EMBL" id="MU853296">
    <property type="protein sequence ID" value="KAK4117990.1"/>
    <property type="molecule type" value="Genomic_DNA"/>
</dbReference>
<dbReference type="PANTHER" id="PTHR10622">
    <property type="entry name" value="HET DOMAIN-CONTAINING PROTEIN"/>
    <property type="match status" value="1"/>
</dbReference>
<reference evidence="2" key="1">
    <citation type="journal article" date="2023" name="Mol. Phylogenet. Evol.">
        <title>Genome-scale phylogeny and comparative genomics of the fungal order Sordariales.</title>
        <authorList>
            <person name="Hensen N."/>
            <person name="Bonometti L."/>
            <person name="Westerberg I."/>
            <person name="Brannstrom I.O."/>
            <person name="Guillou S."/>
            <person name="Cros-Aarteil S."/>
            <person name="Calhoun S."/>
            <person name="Haridas S."/>
            <person name="Kuo A."/>
            <person name="Mondo S."/>
            <person name="Pangilinan J."/>
            <person name="Riley R."/>
            <person name="LaButti K."/>
            <person name="Andreopoulos B."/>
            <person name="Lipzen A."/>
            <person name="Chen C."/>
            <person name="Yan M."/>
            <person name="Daum C."/>
            <person name="Ng V."/>
            <person name="Clum A."/>
            <person name="Steindorff A."/>
            <person name="Ohm R.A."/>
            <person name="Martin F."/>
            <person name="Silar P."/>
            <person name="Natvig D.O."/>
            <person name="Lalanne C."/>
            <person name="Gautier V."/>
            <person name="Ament-Velasquez S.L."/>
            <person name="Kruys A."/>
            <person name="Hutchinson M.I."/>
            <person name="Powell A.J."/>
            <person name="Barry K."/>
            <person name="Miller A.N."/>
            <person name="Grigoriev I.V."/>
            <person name="Debuchy R."/>
            <person name="Gladieux P."/>
            <person name="Hiltunen Thoren M."/>
            <person name="Johannesson H."/>
        </authorList>
    </citation>
    <scope>NUCLEOTIDE SEQUENCE</scope>
    <source>
        <strain evidence="2">CBS 731.68</strain>
    </source>
</reference>
<dbReference type="InterPro" id="IPR058525">
    <property type="entry name" value="DUF8212"/>
</dbReference>
<protein>
    <recommendedName>
        <fullName evidence="1">DUF8212 domain-containing protein</fullName>
    </recommendedName>
</protein>
<organism evidence="2 3">
    <name type="scientific">Parathielavia appendiculata</name>
    <dbReference type="NCBI Taxonomy" id="2587402"/>
    <lineage>
        <taxon>Eukaryota</taxon>
        <taxon>Fungi</taxon>
        <taxon>Dikarya</taxon>
        <taxon>Ascomycota</taxon>
        <taxon>Pezizomycotina</taxon>
        <taxon>Sordariomycetes</taxon>
        <taxon>Sordariomycetidae</taxon>
        <taxon>Sordariales</taxon>
        <taxon>Chaetomiaceae</taxon>
        <taxon>Parathielavia</taxon>
    </lineage>
</organism>
<evidence type="ECO:0000259" key="1">
    <source>
        <dbReference type="Pfam" id="PF26640"/>
    </source>
</evidence>
<proteinExistence type="predicted"/>
<sequence length="492" mass="56082">MYSWYAQAEVCYAYLSDLKTTAPLETLTNCHWFSRGWTLQELIAPKRMIFFDENWNQRGTKKDLVDRLSHKTGIPKAILLHQRPLSSVSVAQKMSWAAGRKTTKVEDTAYCLLGIFGVHLPFLYGEGHRAFRRLQDTIVSSVPDLSIFAWKLQPPPSSTDPAERNLQRREYCGVYAPSPSAFAASRSFVKRKAFGRPELLPMNGSIMARMQFLIEMTPKNGGYRYLLPLDCHPESKPDVTLYVRLRKLGHNEFVRENPYDVVEFPQTKLLDRPIIPVSRYLLPELPFHEEDALIGQIPRNPNADFVGQTRTCALQVKLPEGMWLHMLDVWPGHRFDAEDHIFYLGGHDAGHDSAMARLRGGRLSEAGEPMQVDFECIFCAAGWSSTNPDSRQCTVLDYGRFASALSEFRAEVCGWDFRTSHFLERLVYHGMPRASSAVVQGKKSRMHVSFKGSLVQDPNICRNKFWRIEFLCSPCEEHDAQASDGARIDRTV</sequence>
<keyword evidence="3" id="KW-1185">Reference proteome</keyword>
<dbReference type="RefSeq" id="XP_062641763.1">
    <property type="nucleotide sequence ID" value="XM_062794226.1"/>
</dbReference>
<name>A0AAN6TP04_9PEZI</name>
<reference evidence="2" key="2">
    <citation type="submission" date="2023-05" db="EMBL/GenBank/DDBJ databases">
        <authorList>
            <consortium name="Lawrence Berkeley National Laboratory"/>
            <person name="Steindorff A."/>
            <person name="Hensen N."/>
            <person name="Bonometti L."/>
            <person name="Westerberg I."/>
            <person name="Brannstrom I.O."/>
            <person name="Guillou S."/>
            <person name="Cros-Aarteil S."/>
            <person name="Calhoun S."/>
            <person name="Haridas S."/>
            <person name="Kuo A."/>
            <person name="Mondo S."/>
            <person name="Pangilinan J."/>
            <person name="Riley R."/>
            <person name="Labutti K."/>
            <person name="Andreopoulos B."/>
            <person name="Lipzen A."/>
            <person name="Chen C."/>
            <person name="Yanf M."/>
            <person name="Daum C."/>
            <person name="Ng V."/>
            <person name="Clum A."/>
            <person name="Ohm R."/>
            <person name="Martin F."/>
            <person name="Silar P."/>
            <person name="Natvig D."/>
            <person name="Lalanne C."/>
            <person name="Gautier V."/>
            <person name="Ament-Velasquez S.L."/>
            <person name="Kruys A."/>
            <person name="Hutchinson M.I."/>
            <person name="Powell A.J."/>
            <person name="Barry K."/>
            <person name="Miller A.N."/>
            <person name="Grigoriev I.V."/>
            <person name="Debuchy R."/>
            <person name="Gladieux P."/>
            <person name="Thoren M.H."/>
            <person name="Johannesson H."/>
        </authorList>
    </citation>
    <scope>NUCLEOTIDE SEQUENCE</scope>
    <source>
        <strain evidence="2">CBS 731.68</strain>
    </source>
</reference>
<dbReference type="Proteomes" id="UP001302602">
    <property type="component" value="Unassembled WGS sequence"/>
</dbReference>
<dbReference type="AlphaFoldDB" id="A0AAN6TP04"/>
<evidence type="ECO:0000313" key="3">
    <source>
        <dbReference type="Proteomes" id="UP001302602"/>
    </source>
</evidence>
<evidence type="ECO:0000313" key="2">
    <source>
        <dbReference type="EMBL" id="KAK4117990.1"/>
    </source>
</evidence>
<accession>A0AAN6TP04</accession>
<gene>
    <name evidence="2" type="ORF">N657DRAFT_651756</name>
</gene>